<gene>
    <name evidence="14" type="ORF">MF646_00510</name>
</gene>
<dbReference type="GO" id="GO:0046872">
    <property type="term" value="F:metal ion binding"/>
    <property type="evidence" value="ECO:0007669"/>
    <property type="project" value="UniProtKB-KW"/>
</dbReference>
<name>A0A9X2A5K9_9BACI</name>
<comment type="similarity">
    <text evidence="3">Belongs to the class II aldolase/RraA-like family.</text>
</comment>
<evidence type="ECO:0000313" key="14">
    <source>
        <dbReference type="EMBL" id="MCL7745591.1"/>
    </source>
</evidence>
<evidence type="ECO:0000256" key="1">
    <source>
        <dbReference type="ARBA" id="ARBA00001342"/>
    </source>
</evidence>
<dbReference type="Proteomes" id="UP001139150">
    <property type="component" value="Unassembled WGS sequence"/>
</dbReference>
<comment type="cofactor">
    <cofactor evidence="13">
        <name>Mg(2+)</name>
        <dbReference type="ChEBI" id="CHEBI:18420"/>
    </cofactor>
</comment>
<feature type="binding site" evidence="13">
    <location>
        <position position="106"/>
    </location>
    <ligand>
        <name>Mg(2+)</name>
        <dbReference type="ChEBI" id="CHEBI:18420"/>
    </ligand>
</feature>
<feature type="binding site" evidence="13">
    <location>
        <position position="105"/>
    </location>
    <ligand>
        <name>substrate</name>
    </ligand>
</feature>
<dbReference type="InterPro" id="IPR036704">
    <property type="entry name" value="RraA/RraA-like_sf"/>
</dbReference>
<accession>A0A9X2A5K9</accession>
<evidence type="ECO:0000313" key="15">
    <source>
        <dbReference type="Proteomes" id="UP001139150"/>
    </source>
</evidence>
<evidence type="ECO:0000256" key="8">
    <source>
        <dbReference type="ARBA" id="ARBA00025046"/>
    </source>
</evidence>
<comment type="catalytic activity">
    <reaction evidence="12">
        <text>oxaloacetate + H(+) = pyruvate + CO2</text>
        <dbReference type="Rhea" id="RHEA:15641"/>
        <dbReference type="ChEBI" id="CHEBI:15361"/>
        <dbReference type="ChEBI" id="CHEBI:15378"/>
        <dbReference type="ChEBI" id="CHEBI:16452"/>
        <dbReference type="ChEBI" id="CHEBI:16526"/>
        <dbReference type="EC" id="4.1.1.112"/>
    </reaction>
</comment>
<keyword evidence="15" id="KW-1185">Reference proteome</keyword>
<evidence type="ECO:0000256" key="5">
    <source>
        <dbReference type="ARBA" id="ARBA00012213"/>
    </source>
</evidence>
<dbReference type="Gene3D" id="3.50.30.40">
    <property type="entry name" value="Ribonuclease E inhibitor RraA/RraA-like"/>
    <property type="match status" value="1"/>
</dbReference>
<evidence type="ECO:0000256" key="6">
    <source>
        <dbReference type="ARBA" id="ARBA00012947"/>
    </source>
</evidence>
<evidence type="ECO:0000256" key="10">
    <source>
        <dbReference type="ARBA" id="ARBA00030169"/>
    </source>
</evidence>
<evidence type="ECO:0000256" key="12">
    <source>
        <dbReference type="ARBA" id="ARBA00047973"/>
    </source>
</evidence>
<dbReference type="RefSeq" id="WP_250094529.1">
    <property type="nucleotide sequence ID" value="NZ_JAKRYL010000001.1"/>
</dbReference>
<keyword evidence="13" id="KW-0460">Magnesium</keyword>
<evidence type="ECO:0000256" key="3">
    <source>
        <dbReference type="ARBA" id="ARBA00008621"/>
    </source>
</evidence>
<comment type="caution">
    <text evidence="14">The sequence shown here is derived from an EMBL/GenBank/DDBJ whole genome shotgun (WGS) entry which is preliminary data.</text>
</comment>
<feature type="binding site" evidence="13">
    <location>
        <begin position="83"/>
        <end position="86"/>
    </location>
    <ligand>
        <name>substrate</name>
    </ligand>
</feature>
<evidence type="ECO:0000256" key="13">
    <source>
        <dbReference type="PIRSR" id="PIRSR605493-1"/>
    </source>
</evidence>
<comment type="subunit">
    <text evidence="4">Homotrimer.</text>
</comment>
<comment type="catalytic activity">
    <reaction evidence="1">
        <text>4-hydroxy-4-methyl-2-oxoglutarate = 2 pyruvate</text>
        <dbReference type="Rhea" id="RHEA:22748"/>
        <dbReference type="ChEBI" id="CHEBI:15361"/>
        <dbReference type="ChEBI" id="CHEBI:58276"/>
        <dbReference type="EC" id="4.1.3.17"/>
    </reaction>
</comment>
<dbReference type="CDD" id="cd16841">
    <property type="entry name" value="RraA_family"/>
    <property type="match status" value="1"/>
</dbReference>
<dbReference type="GO" id="GO:0008948">
    <property type="term" value="F:oxaloacetate decarboxylase activity"/>
    <property type="evidence" value="ECO:0007669"/>
    <property type="project" value="UniProtKB-EC"/>
</dbReference>
<dbReference type="EC" id="4.1.1.112" evidence="6"/>
<comment type="cofactor">
    <cofactor evidence="2">
        <name>a divalent metal cation</name>
        <dbReference type="ChEBI" id="CHEBI:60240"/>
    </cofactor>
</comment>
<dbReference type="Pfam" id="PF03737">
    <property type="entry name" value="RraA-like"/>
    <property type="match status" value="1"/>
</dbReference>
<organism evidence="14 15">
    <name type="scientific">Halalkalibacter alkaliphilus</name>
    <dbReference type="NCBI Taxonomy" id="2917993"/>
    <lineage>
        <taxon>Bacteria</taxon>
        <taxon>Bacillati</taxon>
        <taxon>Bacillota</taxon>
        <taxon>Bacilli</taxon>
        <taxon>Bacillales</taxon>
        <taxon>Bacillaceae</taxon>
        <taxon>Halalkalibacter</taxon>
    </lineage>
</organism>
<sequence length="205" mass="21882">MTKIIKQFEEIPATCISDALQGLTNMDVSIKPLKEDYKMVGRAFTVKVPVGDNLLVLKAMKEAKPGDVLVIDINGDTTRAIAGDFVLGMAQTLGIIGVVTNGVIRDIKGSKALNFPVFCQGTTLAAGGKGGFGDMNIPISLGGTTVNPGDIIVGDSDGVVVVPQHIEEEILKKSLEKLKRDENREQTISGNSEAIHKYIDDMLSK</sequence>
<dbReference type="EMBL" id="JAKRYL010000001">
    <property type="protein sequence ID" value="MCL7745591.1"/>
    <property type="molecule type" value="Genomic_DNA"/>
</dbReference>
<dbReference type="GO" id="GO:0047443">
    <property type="term" value="F:4-hydroxy-4-methyl-2-oxoglutarate aldolase activity"/>
    <property type="evidence" value="ECO:0007669"/>
    <property type="project" value="UniProtKB-EC"/>
</dbReference>
<evidence type="ECO:0000256" key="9">
    <source>
        <dbReference type="ARBA" id="ARBA00029596"/>
    </source>
</evidence>
<evidence type="ECO:0000256" key="4">
    <source>
        <dbReference type="ARBA" id="ARBA00011233"/>
    </source>
</evidence>
<protein>
    <recommendedName>
        <fullName evidence="7">Putative 4-hydroxy-4-methyl-2-oxoglutarate aldolase</fullName>
        <ecNumber evidence="6">4.1.1.112</ecNumber>
        <ecNumber evidence="5">4.1.3.17</ecNumber>
    </recommendedName>
    <alternativeName>
        <fullName evidence="11">Oxaloacetate decarboxylase</fullName>
    </alternativeName>
    <alternativeName>
        <fullName evidence="9">Regulator of ribonuclease activity homolog</fullName>
    </alternativeName>
    <alternativeName>
        <fullName evidence="10">RraA-like protein</fullName>
    </alternativeName>
</protein>
<dbReference type="SUPFAM" id="SSF89562">
    <property type="entry name" value="RraA-like"/>
    <property type="match status" value="1"/>
</dbReference>
<evidence type="ECO:0000256" key="7">
    <source>
        <dbReference type="ARBA" id="ARBA00016549"/>
    </source>
</evidence>
<dbReference type="InterPro" id="IPR005493">
    <property type="entry name" value="RraA/RraA-like"/>
</dbReference>
<dbReference type="EC" id="4.1.3.17" evidence="5"/>
<comment type="function">
    <text evidence="8">Catalyzes the aldol cleavage of 4-hydroxy-4-methyl-2-oxoglutarate (HMG) into 2 molecules of pyruvate. Also contains a secondary oxaloacetate (OAA) decarboxylase activity due to the common pyruvate enolate transition state formed following C-C bond cleavage in the retro-aldol and decarboxylation reactions.</text>
</comment>
<proteinExistence type="inferred from homology"/>
<reference evidence="14" key="1">
    <citation type="submission" date="2022-02" db="EMBL/GenBank/DDBJ databases">
        <title>Halalkalibacter sp. nov. isolated from Lonar Lake, India.</title>
        <authorList>
            <person name="Joshi A."/>
            <person name="Thite S."/>
            <person name="Lodha T."/>
        </authorList>
    </citation>
    <scope>NUCLEOTIDE SEQUENCE</scope>
    <source>
        <strain evidence="14">MEB205</strain>
    </source>
</reference>
<dbReference type="AlphaFoldDB" id="A0A9X2A5K9"/>
<evidence type="ECO:0000256" key="2">
    <source>
        <dbReference type="ARBA" id="ARBA00001968"/>
    </source>
</evidence>
<keyword evidence="13" id="KW-0479">Metal-binding</keyword>
<dbReference type="PANTHER" id="PTHR33254:SF4">
    <property type="entry name" value="4-HYDROXY-4-METHYL-2-OXOGLUTARATE ALDOLASE 3-RELATED"/>
    <property type="match status" value="1"/>
</dbReference>
<dbReference type="PANTHER" id="PTHR33254">
    <property type="entry name" value="4-HYDROXY-4-METHYL-2-OXOGLUTARATE ALDOLASE 3-RELATED"/>
    <property type="match status" value="1"/>
</dbReference>
<evidence type="ECO:0000256" key="11">
    <source>
        <dbReference type="ARBA" id="ARBA00032305"/>
    </source>
</evidence>